<organism evidence="3 4">
    <name type="scientific">Camellia sinensis var. sinensis</name>
    <name type="common">China tea</name>
    <dbReference type="NCBI Taxonomy" id="542762"/>
    <lineage>
        <taxon>Eukaryota</taxon>
        <taxon>Viridiplantae</taxon>
        <taxon>Streptophyta</taxon>
        <taxon>Embryophyta</taxon>
        <taxon>Tracheophyta</taxon>
        <taxon>Spermatophyta</taxon>
        <taxon>Magnoliopsida</taxon>
        <taxon>eudicotyledons</taxon>
        <taxon>Gunneridae</taxon>
        <taxon>Pentapetalae</taxon>
        <taxon>asterids</taxon>
        <taxon>Ericales</taxon>
        <taxon>Theaceae</taxon>
        <taxon>Camellia</taxon>
    </lineage>
</organism>
<accession>A0A4S4EBZ0</accession>
<reference evidence="3 4" key="1">
    <citation type="journal article" date="2018" name="Proc. Natl. Acad. Sci. U.S.A.">
        <title>Draft genome sequence of Camellia sinensis var. sinensis provides insights into the evolution of the tea genome and tea quality.</title>
        <authorList>
            <person name="Wei C."/>
            <person name="Yang H."/>
            <person name="Wang S."/>
            <person name="Zhao J."/>
            <person name="Liu C."/>
            <person name="Gao L."/>
            <person name="Xia E."/>
            <person name="Lu Y."/>
            <person name="Tai Y."/>
            <person name="She G."/>
            <person name="Sun J."/>
            <person name="Cao H."/>
            <person name="Tong W."/>
            <person name="Gao Q."/>
            <person name="Li Y."/>
            <person name="Deng W."/>
            <person name="Jiang X."/>
            <person name="Wang W."/>
            <person name="Chen Q."/>
            <person name="Zhang S."/>
            <person name="Li H."/>
            <person name="Wu J."/>
            <person name="Wang P."/>
            <person name="Li P."/>
            <person name="Shi C."/>
            <person name="Zheng F."/>
            <person name="Jian J."/>
            <person name="Huang B."/>
            <person name="Shan D."/>
            <person name="Shi M."/>
            <person name="Fang C."/>
            <person name="Yue Y."/>
            <person name="Li F."/>
            <person name="Li D."/>
            <person name="Wei S."/>
            <person name="Han B."/>
            <person name="Jiang C."/>
            <person name="Yin Y."/>
            <person name="Xia T."/>
            <person name="Zhang Z."/>
            <person name="Bennetzen J.L."/>
            <person name="Zhao S."/>
            <person name="Wan X."/>
        </authorList>
    </citation>
    <scope>NUCLEOTIDE SEQUENCE [LARGE SCALE GENOMIC DNA]</scope>
    <source>
        <strain evidence="4">cv. Shuchazao</strain>
        <tissue evidence="3">Leaf</tissue>
    </source>
</reference>
<feature type="compositionally biased region" description="Basic and acidic residues" evidence="1">
    <location>
        <begin position="139"/>
        <end position="163"/>
    </location>
</feature>
<feature type="compositionally biased region" description="Basic and acidic residues" evidence="1">
    <location>
        <begin position="85"/>
        <end position="116"/>
    </location>
</feature>
<evidence type="ECO:0000259" key="2">
    <source>
        <dbReference type="Pfam" id="PF13259"/>
    </source>
</evidence>
<dbReference type="Proteomes" id="UP000306102">
    <property type="component" value="Unassembled WGS sequence"/>
</dbReference>
<dbReference type="AlphaFoldDB" id="A0A4S4EBZ0"/>
<comment type="caution">
    <text evidence="3">The sequence shown here is derived from an EMBL/GenBank/DDBJ whole genome shotgun (WGS) entry which is preliminary data.</text>
</comment>
<protein>
    <recommendedName>
        <fullName evidence="2">Gag1-like clamp domain-containing protein</fullName>
    </recommendedName>
</protein>
<feature type="region of interest" description="Disordered" evidence="1">
    <location>
        <begin position="128"/>
        <end position="163"/>
    </location>
</feature>
<dbReference type="PANTHER" id="PTHR33373">
    <property type="entry name" value="OS07G0479600 PROTEIN"/>
    <property type="match status" value="1"/>
</dbReference>
<name>A0A4S4EBZ0_CAMSN</name>
<feature type="compositionally biased region" description="Basic and acidic residues" evidence="1">
    <location>
        <begin position="58"/>
        <end position="67"/>
    </location>
</feature>
<dbReference type="Pfam" id="PF13259">
    <property type="entry name" value="clamp_Gag1-like"/>
    <property type="match status" value="1"/>
</dbReference>
<dbReference type="PANTHER" id="PTHR33373:SF23">
    <property type="entry name" value="DUF4050 DOMAIN-CONTAINING PROTEIN"/>
    <property type="match status" value="1"/>
</dbReference>
<feature type="region of interest" description="Disordered" evidence="1">
    <location>
        <begin position="26"/>
        <end position="116"/>
    </location>
</feature>
<evidence type="ECO:0000313" key="4">
    <source>
        <dbReference type="Proteomes" id="UP000306102"/>
    </source>
</evidence>
<proteinExistence type="predicted"/>
<gene>
    <name evidence="3" type="ORF">TEA_011685</name>
</gene>
<evidence type="ECO:0000256" key="1">
    <source>
        <dbReference type="SAM" id="MobiDB-lite"/>
    </source>
</evidence>
<keyword evidence="4" id="KW-1185">Reference proteome</keyword>
<feature type="domain" description="Gag1-like clamp" evidence="2">
    <location>
        <begin position="201"/>
        <end position="240"/>
    </location>
</feature>
<dbReference type="EMBL" id="SDRB02006101">
    <property type="protein sequence ID" value="THG13105.1"/>
    <property type="molecule type" value="Genomic_DNA"/>
</dbReference>
<dbReference type="InterPro" id="IPR025124">
    <property type="entry name" value="Gag1-like_clamp"/>
</dbReference>
<evidence type="ECO:0000313" key="3">
    <source>
        <dbReference type="EMBL" id="THG13105.1"/>
    </source>
</evidence>
<sequence>MPITNPEDESGVTSTTATVYNITRRLSKRRITSPEDFEGQRPPQARLRRVATTLVDPRGPDDFDQTSKKAGWPPGNPQRWSFGLKKMDVNESNSHSHESKHSIGSENGKEDKKSTEKDIHDPVFINHGLSHEINGSNSHSHEIKPSRDSKNRNEGKKSTEKDSHDLVFINHAELAWHQSRKAWIGDRSRESQRVPREPIMSWNTSYEDLLLSSEPFQQPIALAEMVDFLVDIWHEEGLYD</sequence>